<name>A0A2M9QAV6_9BACI</name>
<dbReference type="RefSeq" id="WP_100542135.1">
    <property type="nucleotide sequence ID" value="NZ_CP158849.1"/>
</dbReference>
<gene>
    <name evidence="2" type="ORF">CWD94_03980</name>
</gene>
<dbReference type="EMBL" id="PHQY01000321">
    <property type="protein sequence ID" value="PJO45194.1"/>
    <property type="molecule type" value="Genomic_DNA"/>
</dbReference>
<organism evidence="2 3">
    <name type="scientific">Lysinibacillus xylanilyticus</name>
    <dbReference type="NCBI Taxonomy" id="582475"/>
    <lineage>
        <taxon>Bacteria</taxon>
        <taxon>Bacillati</taxon>
        <taxon>Bacillota</taxon>
        <taxon>Bacilli</taxon>
        <taxon>Bacillales</taxon>
        <taxon>Bacillaceae</taxon>
        <taxon>Lysinibacillus</taxon>
    </lineage>
</organism>
<keyword evidence="1" id="KW-0732">Signal</keyword>
<evidence type="ECO:0000256" key="1">
    <source>
        <dbReference type="SAM" id="SignalP"/>
    </source>
</evidence>
<sequence>MVSFIKKLVCSILIFSSLFLNLETIESNAAENLENSNTCTVKKDIMESKNVKGFERESYIKEALNATRVQIAIETAEEQGYSLEENSIEVKRIFPIDQEPQVNVAFMLSKSQDNYQIVLYNSQGLTNVIDVNDGEVNMNYSLQEEPTPRILCITCSTVCVGLIGNPPAFLSCLALCVVACGA</sequence>
<dbReference type="AlphaFoldDB" id="A0A2M9QAV6"/>
<proteinExistence type="predicted"/>
<protein>
    <recommendedName>
        <fullName evidence="4">PepSY domain-containing protein</fullName>
    </recommendedName>
</protein>
<feature type="chain" id="PRO_5014741225" description="PepSY domain-containing protein" evidence="1">
    <location>
        <begin position="30"/>
        <end position="182"/>
    </location>
</feature>
<comment type="caution">
    <text evidence="2">The sequence shown here is derived from an EMBL/GenBank/DDBJ whole genome shotgun (WGS) entry which is preliminary data.</text>
</comment>
<accession>A0A2M9QAV6</accession>
<evidence type="ECO:0008006" key="4">
    <source>
        <dbReference type="Google" id="ProtNLM"/>
    </source>
</evidence>
<dbReference type="Proteomes" id="UP000232101">
    <property type="component" value="Unassembled WGS sequence"/>
</dbReference>
<evidence type="ECO:0000313" key="3">
    <source>
        <dbReference type="Proteomes" id="UP000232101"/>
    </source>
</evidence>
<evidence type="ECO:0000313" key="2">
    <source>
        <dbReference type="EMBL" id="PJO45194.1"/>
    </source>
</evidence>
<feature type="signal peptide" evidence="1">
    <location>
        <begin position="1"/>
        <end position="29"/>
    </location>
</feature>
<reference evidence="2 3" key="1">
    <citation type="submission" date="2017-11" db="EMBL/GenBank/DDBJ databases">
        <title>Bacterial isolate from king chilli rhizosphere.</title>
        <authorList>
            <person name="Takhelmayum P."/>
            <person name="Sarangthem I."/>
        </authorList>
    </citation>
    <scope>NUCLEOTIDE SEQUENCE [LARGE SCALE GENOMIC DNA]</scope>
    <source>
        <strain evidence="3">t26</strain>
    </source>
</reference>